<dbReference type="Pfam" id="PF16403">
    <property type="entry name" value="Bact_surface_Ig-like"/>
    <property type="match status" value="1"/>
</dbReference>
<gene>
    <name evidence="2" type="ORF">L0M14_18720</name>
</gene>
<reference evidence="2 3" key="1">
    <citation type="journal article" date="2024" name="Int. J. Syst. Evol. Microbiol.">
        <title>Paenibacillus hexagrammi sp. nov., a novel bacterium isolated from the gut content of Hexagrammos agrammus.</title>
        <authorList>
            <person name="Jung H.K."/>
            <person name="Kim D.G."/>
            <person name="Zin H."/>
            <person name="Park J."/>
            <person name="Jung H."/>
            <person name="Kim Y.O."/>
            <person name="Kong H.J."/>
            <person name="Kim J.W."/>
            <person name="Kim Y.S."/>
        </authorList>
    </citation>
    <scope>NUCLEOTIDE SEQUENCE [LARGE SCALE GENOMIC DNA]</scope>
    <source>
        <strain evidence="2 3">YPD9-1</strain>
    </source>
</reference>
<dbReference type="Proteomes" id="UP001649230">
    <property type="component" value="Chromosome"/>
</dbReference>
<evidence type="ECO:0000313" key="3">
    <source>
        <dbReference type="Proteomes" id="UP001649230"/>
    </source>
</evidence>
<dbReference type="InterPro" id="IPR013783">
    <property type="entry name" value="Ig-like_fold"/>
</dbReference>
<protein>
    <submittedName>
        <fullName evidence="2">DUF5011 domain-containing protein</fullName>
    </submittedName>
</protein>
<dbReference type="RefSeq" id="WP_235118139.1">
    <property type="nucleotide sequence ID" value="NZ_CP090978.1"/>
</dbReference>
<dbReference type="SUPFAM" id="SSF49785">
    <property type="entry name" value="Galactose-binding domain-like"/>
    <property type="match status" value="2"/>
</dbReference>
<evidence type="ECO:0000259" key="1">
    <source>
        <dbReference type="Pfam" id="PF16403"/>
    </source>
</evidence>
<dbReference type="Gene3D" id="2.60.40.10">
    <property type="entry name" value="Immunoglobulins"/>
    <property type="match status" value="1"/>
</dbReference>
<dbReference type="Gene3D" id="2.60.120.260">
    <property type="entry name" value="Galactose-binding domain-like"/>
    <property type="match status" value="1"/>
</dbReference>
<accession>A0ABY3SEX7</accession>
<keyword evidence="3" id="KW-1185">Reference proteome</keyword>
<name>A0ABY3SEX7_9BACL</name>
<sequence length="1039" mass="111519">MSTSSPGFLTYASPVPLSKVSMTAAGSGTVTWYASPDNADYQEIQAVKNGDDYTVSSLPAGTRYVKFSIPGSSAVQIDKVQLEYVYTGSDFAEVPPLQRNGFIVDNSFTSLDAGKSSNLQIVAGQSGTEGLSTLGRSDSNAAELVYKTDGDMNSYRFTAYSNVNDEIKFYASIDGDTYAEVHPAVSKSATADGWSKLIYSDFALPASTRYMKAVYPAAGSGAAPALARAEIGYGVNMIPLTDKAPANVFEDGEYDYGLDENLKVQYNRNTNGDDISISLDSTNKNQGSYGVKVDYAFSSQWYTGLTKQLAHVNLAGFDALHAWVKPDGSSNALAFQFKTADNRVWEAKKVLSGTTGSTIELKYSDFVQPQWNIDAYGAASINMSDVIEFSIYVSSVNGATANAGSIYLDDIKMANASKLDNFEGYGGYDALVQKAFSRNSGGGSFDVSLDKTHKSEGNFGFKIDYNFAGPGYAGGSFNPDFLNLTGYDGFSFWLQPDGSNNELAIQFTDASGKYWETKAVIQGTDPRIMLVPFDSFRYPSWYSSDTSARPNSSTNITAVSFYMGGSENSVSSSGTLYMDDIHGAKFTSDLQTAEVSINPASSAVTTLPYTISGTAKNSKYVSIQVGKQKFYAPVQPDGTWTYATSKLANGTKEVKAAIELFDGTVVTSAEQTLEVNVPNNPYNDGETPAQTNYLMNASFDEAVDETAWPILPKAWINKGASGEDVTNGIVKLEASNHRTGTYGLIHWNDTPYEVTTSQEVQNLPDGRYEVRAWTKSKGGQEAAEMIATVEGQEPQKVNLPVGTGTWSYIKISDLEVRGGKLTVAFHSKDQGDHWIAVEDVELVKTGDVPDTMKPVITLNGDAQVEVEYGASYQDAGAAAADEQDGDLTAHIVVTGTVNTSVPGVYTLHYNVTDAAGNAAEEVIRTVTVKPATGKPYLIEPVGAVDRAGGLSASVHVSRAAGGADHAGDEVVYFQLMKGDTPISYVALSKDIESSEQLAAYFDVSDPANTQYSLYVFVLDTLTKDISTLPNSLSVKTVIH</sequence>
<dbReference type="InterPro" id="IPR032179">
    <property type="entry name" value="Cry22Aa_Ig-like"/>
</dbReference>
<evidence type="ECO:0000313" key="2">
    <source>
        <dbReference type="EMBL" id="UJF31794.1"/>
    </source>
</evidence>
<organism evidence="2 3">
    <name type="scientific">Paenibacillus hexagrammi</name>
    <dbReference type="NCBI Taxonomy" id="2908839"/>
    <lineage>
        <taxon>Bacteria</taxon>
        <taxon>Bacillati</taxon>
        <taxon>Bacillota</taxon>
        <taxon>Bacilli</taxon>
        <taxon>Bacillales</taxon>
        <taxon>Paenibacillaceae</taxon>
        <taxon>Paenibacillus</taxon>
    </lineage>
</organism>
<dbReference type="EMBL" id="CP090978">
    <property type="protein sequence ID" value="UJF31794.1"/>
    <property type="molecule type" value="Genomic_DNA"/>
</dbReference>
<feature type="domain" description="Pesticidal crystal protein Cry22Aa Ig-like" evidence="1">
    <location>
        <begin position="856"/>
        <end position="928"/>
    </location>
</feature>
<proteinExistence type="predicted"/>
<dbReference type="InterPro" id="IPR008979">
    <property type="entry name" value="Galactose-bd-like_sf"/>
</dbReference>